<sequence>MDIQRFNQLSEKGKSFFIKNNGTYIATRRESGCWINLYELSGFFAEVWFQLIDNKIVFISTFESLTNVDPYLEKIDIQDVFN</sequence>
<organism evidence="1 2">
    <name type="scientific">Splendidivirga corallicola</name>
    <dbReference type="NCBI Taxonomy" id="3051826"/>
    <lineage>
        <taxon>Bacteria</taxon>
        <taxon>Pseudomonadati</taxon>
        <taxon>Bacteroidota</taxon>
        <taxon>Cytophagia</taxon>
        <taxon>Cytophagales</taxon>
        <taxon>Splendidivirgaceae</taxon>
        <taxon>Splendidivirga</taxon>
    </lineage>
</organism>
<reference evidence="1" key="1">
    <citation type="submission" date="2023-06" db="EMBL/GenBank/DDBJ databases">
        <title>Genomic of Parafulvivirga corallium.</title>
        <authorList>
            <person name="Wang G."/>
        </authorList>
    </citation>
    <scope>NUCLEOTIDE SEQUENCE</scope>
    <source>
        <strain evidence="1">BMA10</strain>
    </source>
</reference>
<dbReference type="Proteomes" id="UP001172082">
    <property type="component" value="Unassembled WGS sequence"/>
</dbReference>
<dbReference type="EMBL" id="JAUJEA010000003">
    <property type="protein sequence ID" value="MDN5201763.1"/>
    <property type="molecule type" value="Genomic_DNA"/>
</dbReference>
<proteinExistence type="predicted"/>
<comment type="caution">
    <text evidence="1">The sequence shown here is derived from an EMBL/GenBank/DDBJ whole genome shotgun (WGS) entry which is preliminary data.</text>
</comment>
<evidence type="ECO:0000313" key="2">
    <source>
        <dbReference type="Proteomes" id="UP001172082"/>
    </source>
</evidence>
<protein>
    <submittedName>
        <fullName evidence="1">Uncharacterized protein</fullName>
    </submittedName>
</protein>
<accession>A0ABT8KMU0</accession>
<evidence type="ECO:0000313" key="1">
    <source>
        <dbReference type="EMBL" id="MDN5201763.1"/>
    </source>
</evidence>
<dbReference type="RefSeq" id="WP_346751792.1">
    <property type="nucleotide sequence ID" value="NZ_JAUJEA010000003.1"/>
</dbReference>
<name>A0ABT8KMU0_9BACT</name>
<gene>
    <name evidence="1" type="ORF">QQ008_10330</name>
</gene>
<keyword evidence="2" id="KW-1185">Reference proteome</keyword>